<dbReference type="InterPro" id="IPR020103">
    <property type="entry name" value="PsdUridine_synth_cat_dom_sf"/>
</dbReference>
<accession>A0ABU3P7H6</accession>
<dbReference type="InterPro" id="IPR050343">
    <property type="entry name" value="RsuA_PseudoU_synthase"/>
</dbReference>
<feature type="compositionally biased region" description="Basic and acidic residues" evidence="6">
    <location>
        <begin position="115"/>
        <end position="128"/>
    </location>
</feature>
<comment type="similarity">
    <text evidence="1 5">Belongs to the pseudouridine synthase RsuA family.</text>
</comment>
<feature type="compositionally biased region" description="Gly residues" evidence="6">
    <location>
        <begin position="709"/>
        <end position="731"/>
    </location>
</feature>
<dbReference type="NCBIfam" id="TIGR00093">
    <property type="entry name" value="pseudouridine synthase"/>
    <property type="match status" value="1"/>
</dbReference>
<dbReference type="InterPro" id="IPR006145">
    <property type="entry name" value="PsdUridine_synth_RsuA/RluA"/>
</dbReference>
<feature type="compositionally biased region" description="Gly residues" evidence="6">
    <location>
        <begin position="656"/>
        <end position="685"/>
    </location>
</feature>
<feature type="compositionally biased region" description="Low complexity" evidence="6">
    <location>
        <begin position="208"/>
        <end position="221"/>
    </location>
</feature>
<evidence type="ECO:0000256" key="4">
    <source>
        <dbReference type="PROSITE-ProRule" id="PRU00182"/>
    </source>
</evidence>
<feature type="compositionally biased region" description="Basic residues" evidence="6">
    <location>
        <begin position="56"/>
        <end position="65"/>
    </location>
</feature>
<dbReference type="SMART" id="SM00363">
    <property type="entry name" value="S4"/>
    <property type="match status" value="1"/>
</dbReference>
<dbReference type="Gene3D" id="3.10.290.10">
    <property type="entry name" value="RNA-binding S4 domain"/>
    <property type="match status" value="1"/>
</dbReference>
<feature type="compositionally biased region" description="Low complexity" evidence="6">
    <location>
        <begin position="155"/>
        <end position="164"/>
    </location>
</feature>
<keyword evidence="9" id="KW-1185">Reference proteome</keyword>
<dbReference type="CDD" id="cd00165">
    <property type="entry name" value="S4"/>
    <property type="match status" value="1"/>
</dbReference>
<reference evidence="8" key="1">
    <citation type="submission" date="2023-09" db="EMBL/GenBank/DDBJ databases">
        <title>Paucibacter sp. APW11 Genome sequencing and assembly.</title>
        <authorList>
            <person name="Kim I."/>
        </authorList>
    </citation>
    <scope>NUCLEOTIDE SEQUENCE</scope>
    <source>
        <strain evidence="8">APW11</strain>
    </source>
</reference>
<evidence type="ECO:0000256" key="3">
    <source>
        <dbReference type="ARBA" id="ARBA00023235"/>
    </source>
</evidence>
<dbReference type="NCBIfam" id="NF007976">
    <property type="entry name" value="PRK10700.1"/>
    <property type="match status" value="1"/>
</dbReference>
<protein>
    <recommendedName>
        <fullName evidence="5">Pseudouridine synthase</fullName>
        <ecNumber evidence="5">5.4.99.-</ecNumber>
    </recommendedName>
</protein>
<evidence type="ECO:0000259" key="7">
    <source>
        <dbReference type="SMART" id="SM00363"/>
    </source>
</evidence>
<comment type="caution">
    <text evidence="8">The sequence shown here is derived from an EMBL/GenBank/DDBJ whole genome shotgun (WGS) entry which is preliminary data.</text>
</comment>
<feature type="compositionally biased region" description="Acidic residues" evidence="6">
    <location>
        <begin position="228"/>
        <end position="237"/>
    </location>
</feature>
<dbReference type="InterPro" id="IPR002942">
    <property type="entry name" value="S4_RNA-bd"/>
</dbReference>
<feature type="compositionally biased region" description="Basic and acidic residues" evidence="6">
    <location>
        <begin position="596"/>
        <end position="629"/>
    </location>
</feature>
<dbReference type="InterPro" id="IPR036986">
    <property type="entry name" value="S4_RNA-bd_sf"/>
</dbReference>
<dbReference type="InterPro" id="IPR000748">
    <property type="entry name" value="PsdUridine_synth_RsuA/RluB/E/F"/>
</dbReference>
<proteinExistence type="inferred from homology"/>
<dbReference type="CDD" id="cd02556">
    <property type="entry name" value="PseudoU_synth_RluB"/>
    <property type="match status" value="1"/>
</dbReference>
<evidence type="ECO:0000256" key="6">
    <source>
        <dbReference type="SAM" id="MobiDB-lite"/>
    </source>
</evidence>
<feature type="compositionally biased region" description="Basic residues" evidence="6">
    <location>
        <begin position="185"/>
        <end position="195"/>
    </location>
</feature>
<feature type="compositionally biased region" description="Basic and acidic residues" evidence="6">
    <location>
        <begin position="196"/>
        <end position="207"/>
    </location>
</feature>
<dbReference type="InterPro" id="IPR018496">
    <property type="entry name" value="PsdUridine_synth_RsuA/RluB_CS"/>
</dbReference>
<dbReference type="InterPro" id="IPR042092">
    <property type="entry name" value="PsdUridine_s_RsuA/RluB/E/F_cat"/>
</dbReference>
<dbReference type="PANTHER" id="PTHR47683:SF3">
    <property type="entry name" value="RIBOSOMAL LARGE SUBUNIT PSEUDOURIDINE SYNTHASE B"/>
    <property type="match status" value="1"/>
</dbReference>
<dbReference type="Pfam" id="PF01479">
    <property type="entry name" value="S4"/>
    <property type="match status" value="1"/>
</dbReference>
<feature type="domain" description="RNA-binding S4" evidence="7">
    <location>
        <begin position="293"/>
        <end position="349"/>
    </location>
</feature>
<gene>
    <name evidence="8" type="ORF">RQP53_04455</name>
</gene>
<evidence type="ECO:0000256" key="5">
    <source>
        <dbReference type="RuleBase" id="RU003887"/>
    </source>
</evidence>
<feature type="compositionally biased region" description="Basic and acidic residues" evidence="6">
    <location>
        <begin position="1"/>
        <end position="10"/>
    </location>
</feature>
<dbReference type="EC" id="5.4.99.-" evidence="5"/>
<sequence>MNANDTDPKGAADAGAAAELSAAEAAPKKRRAPAKAKATEPQSAADAVAAEPTKVVKPRAPRKTAAKAAELEAPAAPAEEAAPAKRAPRKRAAAGAEAVQQPSAEPVIAAAQEAQPERQAERQPEAKAVKPKRASKPRDVQAEDAAPSPAPLATAGEAEAAQGEDVGGERDSGESNEEREERAGRGSRNRRRGRRNRDGEGAREAGAGDRAQARPARPAEAVFTLGEPIDDDGETAEAGDAAPRTVAPEQVRAEVGERFAQLLAGEFDGEAEAPAEEAVQDTKRVLAPEPDAPKLQKVLAQAGVGSRRDIEDMIAEGKISVNGEVAHIGQRISFGDRVAVAGRPIKVRISPPAPRIIAYHKPAGEVVTHNDPEGRPTVFRRLPRLQNGKWQSVGRLDLNTEGLLLFTNSGELANQLMHPRFGVEREYAVRVLGTLSDEARAKLLAGVEIEGQAASFKSIEDGGGEGVNHWYRVIITEGRNREVRKLFDAVGLTVSRLIRIRYGTVVLPRGLKRGVWVELDDNDVRVIRRLAGARDDRGDRGERGERGGEGRGPRGAERGADRGPDRGERNERGGRGGRNEKRRADGRQAGVGPRPSRPEPRADRPDRPDRPERDRFNESRGEDRPRERSDEDDDDFIPRNINPLEQTFDRRFAGNKGRGIPSGFGSGGSGQHGGGQGRGGKGKPAGGPREPDPMQTSVGYIGGDAFLRRGGGNRGGGGGNRGGGGGGRGRR</sequence>
<feature type="compositionally biased region" description="Low complexity" evidence="6">
    <location>
        <begin position="66"/>
        <end position="85"/>
    </location>
</feature>
<dbReference type="PROSITE" id="PS01149">
    <property type="entry name" value="PSI_RSU"/>
    <property type="match status" value="1"/>
</dbReference>
<dbReference type="Pfam" id="PF00849">
    <property type="entry name" value="PseudoU_synth_2"/>
    <property type="match status" value="1"/>
</dbReference>
<evidence type="ECO:0000256" key="2">
    <source>
        <dbReference type="ARBA" id="ARBA00022884"/>
    </source>
</evidence>
<feature type="region of interest" description="Disordered" evidence="6">
    <location>
        <begin position="1"/>
        <end position="246"/>
    </location>
</feature>
<dbReference type="Proteomes" id="UP001246372">
    <property type="component" value="Unassembled WGS sequence"/>
</dbReference>
<feature type="compositionally biased region" description="Low complexity" evidence="6">
    <location>
        <begin position="11"/>
        <end position="25"/>
    </location>
</feature>
<organism evidence="8 9">
    <name type="scientific">Roseateles aquae</name>
    <dbReference type="NCBI Taxonomy" id="3077235"/>
    <lineage>
        <taxon>Bacteria</taxon>
        <taxon>Pseudomonadati</taxon>
        <taxon>Pseudomonadota</taxon>
        <taxon>Betaproteobacteria</taxon>
        <taxon>Burkholderiales</taxon>
        <taxon>Sphaerotilaceae</taxon>
        <taxon>Roseateles</taxon>
    </lineage>
</organism>
<dbReference type="RefSeq" id="WP_315648887.1">
    <property type="nucleotide sequence ID" value="NZ_JAVXZY010000001.1"/>
</dbReference>
<dbReference type="SUPFAM" id="SSF55120">
    <property type="entry name" value="Pseudouridine synthase"/>
    <property type="match status" value="1"/>
</dbReference>
<dbReference type="InterPro" id="IPR020094">
    <property type="entry name" value="TruA/RsuA/RluB/E/F_N"/>
</dbReference>
<feature type="compositionally biased region" description="Basic and acidic residues" evidence="6">
    <location>
        <begin position="535"/>
        <end position="586"/>
    </location>
</feature>
<dbReference type="Gene3D" id="3.30.70.580">
    <property type="entry name" value="Pseudouridine synthase I, catalytic domain, N-terminal subdomain"/>
    <property type="match status" value="1"/>
</dbReference>
<evidence type="ECO:0000313" key="8">
    <source>
        <dbReference type="EMBL" id="MDT8998524.1"/>
    </source>
</evidence>
<keyword evidence="2 4" id="KW-0694">RNA-binding</keyword>
<dbReference type="PROSITE" id="PS50889">
    <property type="entry name" value="S4"/>
    <property type="match status" value="1"/>
</dbReference>
<name>A0ABU3P7H6_9BURK</name>
<keyword evidence="3 5" id="KW-0413">Isomerase</keyword>
<evidence type="ECO:0000256" key="1">
    <source>
        <dbReference type="ARBA" id="ARBA00008348"/>
    </source>
</evidence>
<feature type="region of interest" description="Disordered" evidence="6">
    <location>
        <begin position="535"/>
        <end position="731"/>
    </location>
</feature>
<dbReference type="PANTHER" id="PTHR47683">
    <property type="entry name" value="PSEUDOURIDINE SYNTHASE FAMILY PROTEIN-RELATED"/>
    <property type="match status" value="1"/>
</dbReference>
<evidence type="ECO:0000313" key="9">
    <source>
        <dbReference type="Proteomes" id="UP001246372"/>
    </source>
</evidence>
<dbReference type="SUPFAM" id="SSF55174">
    <property type="entry name" value="Alpha-L RNA-binding motif"/>
    <property type="match status" value="1"/>
</dbReference>
<dbReference type="EMBL" id="JAVXZY010000001">
    <property type="protein sequence ID" value="MDT8998524.1"/>
    <property type="molecule type" value="Genomic_DNA"/>
</dbReference>
<dbReference type="Gene3D" id="3.30.70.1560">
    <property type="entry name" value="Alpha-L RNA-binding motif"/>
    <property type="match status" value="1"/>
</dbReference>